<evidence type="ECO:0000256" key="2">
    <source>
        <dbReference type="SAM" id="Phobius"/>
    </source>
</evidence>
<feature type="compositionally biased region" description="Gly residues" evidence="1">
    <location>
        <begin position="423"/>
        <end position="432"/>
    </location>
</feature>
<organism evidence="3 4">
    <name type="scientific">Favolaschia claudopus</name>
    <dbReference type="NCBI Taxonomy" id="2862362"/>
    <lineage>
        <taxon>Eukaryota</taxon>
        <taxon>Fungi</taxon>
        <taxon>Dikarya</taxon>
        <taxon>Basidiomycota</taxon>
        <taxon>Agaricomycotina</taxon>
        <taxon>Agaricomycetes</taxon>
        <taxon>Agaricomycetidae</taxon>
        <taxon>Agaricales</taxon>
        <taxon>Marasmiineae</taxon>
        <taxon>Mycenaceae</taxon>
        <taxon>Favolaschia</taxon>
    </lineage>
</organism>
<reference evidence="3 4" key="1">
    <citation type="journal article" date="2024" name="J Genomics">
        <title>Draft genome sequencing and assembly of Favolaschia claudopus CIRM-BRFM 2984 isolated from oak limbs.</title>
        <authorList>
            <person name="Navarro D."/>
            <person name="Drula E."/>
            <person name="Chaduli D."/>
            <person name="Cazenave R."/>
            <person name="Ahrendt S."/>
            <person name="Wang J."/>
            <person name="Lipzen A."/>
            <person name="Daum C."/>
            <person name="Barry K."/>
            <person name="Grigoriev I.V."/>
            <person name="Favel A."/>
            <person name="Rosso M.N."/>
            <person name="Martin F."/>
        </authorList>
    </citation>
    <scope>NUCLEOTIDE SEQUENCE [LARGE SCALE GENOMIC DNA]</scope>
    <source>
        <strain evidence="3 4">CIRM-BRFM 2984</strain>
    </source>
</reference>
<feature type="compositionally biased region" description="Gly residues" evidence="1">
    <location>
        <begin position="384"/>
        <end position="403"/>
    </location>
</feature>
<feature type="compositionally biased region" description="Polar residues" evidence="1">
    <location>
        <begin position="283"/>
        <end position="293"/>
    </location>
</feature>
<dbReference type="AlphaFoldDB" id="A0AAW0EGN4"/>
<comment type="caution">
    <text evidence="3">The sequence shown here is derived from an EMBL/GenBank/DDBJ whole genome shotgun (WGS) entry which is preliminary data.</text>
</comment>
<protein>
    <submittedName>
        <fullName evidence="3">Uncharacterized protein</fullName>
    </submittedName>
</protein>
<feature type="region of interest" description="Disordered" evidence="1">
    <location>
        <begin position="1"/>
        <end position="161"/>
    </location>
</feature>
<feature type="compositionally biased region" description="Gly residues" evidence="1">
    <location>
        <begin position="302"/>
        <end position="318"/>
    </location>
</feature>
<feature type="compositionally biased region" description="Polar residues" evidence="1">
    <location>
        <begin position="788"/>
        <end position="797"/>
    </location>
</feature>
<feature type="compositionally biased region" description="Low complexity" evidence="1">
    <location>
        <begin position="70"/>
        <end position="82"/>
    </location>
</feature>
<dbReference type="EMBL" id="JAWWNJ010000001">
    <property type="protein sequence ID" value="KAK7063940.1"/>
    <property type="molecule type" value="Genomic_DNA"/>
</dbReference>
<keyword evidence="2" id="KW-1133">Transmembrane helix</keyword>
<feature type="compositionally biased region" description="Low complexity" evidence="1">
    <location>
        <begin position="111"/>
        <end position="143"/>
    </location>
</feature>
<keyword evidence="2" id="KW-0812">Transmembrane</keyword>
<feature type="compositionally biased region" description="Low complexity" evidence="1">
    <location>
        <begin position="404"/>
        <end position="422"/>
    </location>
</feature>
<feature type="compositionally biased region" description="Low complexity" evidence="1">
    <location>
        <begin position="51"/>
        <end position="60"/>
    </location>
</feature>
<sequence length="803" mass="77516">MSERSGLLETAAQSGGLSDDGTSSIATQADADELESGSTEKRSNDAAVSEDASPAKSASPADDKSKSKGDSSAPAPSPSNSATAGESSSKDDSKPSGGEPSKGKPSDDKSPASGSSDSASVPPAAGASPATPASPATSGVSPTVTSNAATSTGKGGNKSGLLGLGDLPGGLGGIFKGGNGNDKGDDQADPTITSSPAPATATAAGNGGGLANLLSDVVGGVTSAVGNVVGGVTSAVGDAVGAVTSVVGDVTSAVGDVTSAVGDVTSAVGDGLGGGKGAEETKTTNSNSPTITDKPTPPGNGNNDGKGSGGDGKGSGGDKGGDDKGNGGKGGGGPLLPIPPIESILPISSILSDTGSVVTGILGGGDKNTPSATQPGNPTETAKGGKGQGNGGAGGKGQGGNTSGGNDNTGNAPPTGQTDQGQGAAGDQGNGTGDAVSTADGSATSAISNQGAGNAQGGAADAPATNPPAVGGQSGLDSAPAQPLADNSPIVNGGGPQQAPKIGPPADSNPSTTAPEELSTVFSSSVATFVTTSLSESIAAGGQPTTVPVTITSTGFSLVPVATNTKASPQSAQSGSSSKTATMAGGIVGGLVLLIGLILLGLFLRKRRRNQALYLSSRPDSPLRDVERNMSSHSRAPVFSMVMPPAAVAPPVIPSIVVAPAEMTEASSHSSKSSISSVRKPVPSINERDLAALEGAPVTANKPMSYVLDVDPPTSSMAFDSASFAQSLGQNPAWAAVLAPTASANPFEDPVNPFMDPKSKTRLSEMPEIPKHLRMSTTSSTLSRNDDAPSSPTSTIYHQGFAM</sequence>
<feature type="transmembrane region" description="Helical" evidence="2">
    <location>
        <begin position="583"/>
        <end position="604"/>
    </location>
</feature>
<accession>A0AAW0EGN4</accession>
<keyword evidence="2" id="KW-0472">Membrane</keyword>
<feature type="region of interest" description="Disordered" evidence="1">
    <location>
        <begin position="173"/>
        <end position="198"/>
    </location>
</feature>
<feature type="compositionally biased region" description="Low complexity" evidence="1">
    <location>
        <begin position="449"/>
        <end position="460"/>
    </location>
</feature>
<dbReference type="Proteomes" id="UP001362999">
    <property type="component" value="Unassembled WGS sequence"/>
</dbReference>
<gene>
    <name evidence="3" type="ORF">R3P38DRAFT_18380</name>
</gene>
<evidence type="ECO:0000313" key="4">
    <source>
        <dbReference type="Proteomes" id="UP001362999"/>
    </source>
</evidence>
<name>A0AAW0EGN4_9AGAR</name>
<feature type="compositionally biased region" description="Polar residues" evidence="1">
    <location>
        <begin position="439"/>
        <end position="448"/>
    </location>
</feature>
<feature type="region of interest" description="Disordered" evidence="1">
    <location>
        <begin position="355"/>
        <end position="518"/>
    </location>
</feature>
<feature type="compositionally biased region" description="Polar residues" evidence="1">
    <location>
        <begin position="11"/>
        <end position="27"/>
    </location>
</feature>
<evidence type="ECO:0000313" key="3">
    <source>
        <dbReference type="EMBL" id="KAK7063940.1"/>
    </source>
</evidence>
<feature type="compositionally biased region" description="Basic and acidic residues" evidence="1">
    <location>
        <begin position="101"/>
        <end position="110"/>
    </location>
</feature>
<feature type="compositionally biased region" description="Polar residues" evidence="1">
    <location>
        <begin position="368"/>
        <end position="380"/>
    </location>
</feature>
<keyword evidence="4" id="KW-1185">Reference proteome</keyword>
<evidence type="ECO:0000256" key="1">
    <source>
        <dbReference type="SAM" id="MobiDB-lite"/>
    </source>
</evidence>
<feature type="region of interest" description="Disordered" evidence="1">
    <location>
        <begin position="774"/>
        <end position="803"/>
    </location>
</feature>
<proteinExistence type="predicted"/>
<feature type="region of interest" description="Disordered" evidence="1">
    <location>
        <begin position="264"/>
        <end position="341"/>
    </location>
</feature>